<evidence type="ECO:0000256" key="2">
    <source>
        <dbReference type="ARBA" id="ARBA00023125"/>
    </source>
</evidence>
<feature type="domain" description="HTH araC/xylS-type" evidence="4">
    <location>
        <begin position="187"/>
        <end position="285"/>
    </location>
</feature>
<accession>A0ABY2WMK8</accession>
<dbReference type="PRINTS" id="PR00032">
    <property type="entry name" value="HTHARAC"/>
</dbReference>
<sequence length="287" mass="34039">MTEIKRYDLHKNDPSKLHFEVNNARKYLDKNLKHAAIPHRHSFYQIIWFKEKGRHYVDFEVVEHEAQAVFFINKNQIHYFCPDSSNEGFLFHFNDEFINTHGPGRMERFSTTIFNEIGNRFLKIPATEIQKMGLITSYIESEILAREQNYREQIYHHFQTILYLVERLRSKANNFDLKSHPEYKMASDFKKLIFQWLDAPKSIDDYASALGTNSKSLTRICKKYLLDTPAHIIRQSKLLEAKRMLSNQKTSVKEIAYSLGFEDPTYFTKYFKKGTGTTPKEFQRKVL</sequence>
<dbReference type="SMART" id="SM00342">
    <property type="entry name" value="HTH_ARAC"/>
    <property type="match status" value="1"/>
</dbReference>
<proteinExistence type="predicted"/>
<evidence type="ECO:0000256" key="1">
    <source>
        <dbReference type="ARBA" id="ARBA00023015"/>
    </source>
</evidence>
<dbReference type="PROSITE" id="PS01124">
    <property type="entry name" value="HTH_ARAC_FAMILY_2"/>
    <property type="match status" value="1"/>
</dbReference>
<dbReference type="Pfam" id="PF12833">
    <property type="entry name" value="HTH_18"/>
    <property type="match status" value="1"/>
</dbReference>
<dbReference type="SUPFAM" id="SSF51215">
    <property type="entry name" value="Regulatory protein AraC"/>
    <property type="match status" value="1"/>
</dbReference>
<dbReference type="PANTHER" id="PTHR43280:SF32">
    <property type="entry name" value="TRANSCRIPTIONAL REGULATORY PROTEIN"/>
    <property type="match status" value="1"/>
</dbReference>
<gene>
    <name evidence="5" type="ORF">FGG15_01450</name>
</gene>
<keyword evidence="6" id="KW-1185">Reference proteome</keyword>
<dbReference type="InterPro" id="IPR018062">
    <property type="entry name" value="HTH_AraC-typ_CS"/>
</dbReference>
<evidence type="ECO:0000313" key="6">
    <source>
        <dbReference type="Proteomes" id="UP000751614"/>
    </source>
</evidence>
<dbReference type="InterPro" id="IPR018060">
    <property type="entry name" value="HTH_AraC"/>
</dbReference>
<dbReference type="RefSeq" id="WP_138832471.1">
    <property type="nucleotide sequence ID" value="NZ_VCNI01000001.1"/>
</dbReference>
<dbReference type="InterPro" id="IPR037923">
    <property type="entry name" value="HTH-like"/>
</dbReference>
<dbReference type="EMBL" id="VCNI01000001">
    <property type="protein sequence ID" value="TMU56234.1"/>
    <property type="molecule type" value="Genomic_DNA"/>
</dbReference>
<dbReference type="Gene3D" id="1.10.10.60">
    <property type="entry name" value="Homeodomain-like"/>
    <property type="match status" value="1"/>
</dbReference>
<dbReference type="PROSITE" id="PS00041">
    <property type="entry name" value="HTH_ARAC_FAMILY_1"/>
    <property type="match status" value="1"/>
</dbReference>
<dbReference type="PANTHER" id="PTHR43280">
    <property type="entry name" value="ARAC-FAMILY TRANSCRIPTIONAL REGULATOR"/>
    <property type="match status" value="1"/>
</dbReference>
<comment type="caution">
    <text evidence="5">The sequence shown here is derived from an EMBL/GenBank/DDBJ whole genome shotgun (WGS) entry which is preliminary data.</text>
</comment>
<keyword evidence="1" id="KW-0805">Transcription regulation</keyword>
<reference evidence="5 6" key="1">
    <citation type="submission" date="2019-05" db="EMBL/GenBank/DDBJ databases">
        <title>Flagellimonas sp. AsT0115, sp. nov., isolated from a marine red algae, Asparagopsis taxiformis.</title>
        <authorList>
            <person name="Kim J."/>
            <person name="Jeong S.E."/>
            <person name="Jeon C.O."/>
        </authorList>
    </citation>
    <scope>NUCLEOTIDE SEQUENCE [LARGE SCALE GENOMIC DNA]</scope>
    <source>
        <strain evidence="5 6">AsT0115</strain>
    </source>
</reference>
<evidence type="ECO:0000259" key="4">
    <source>
        <dbReference type="PROSITE" id="PS01124"/>
    </source>
</evidence>
<evidence type="ECO:0000313" key="5">
    <source>
        <dbReference type="EMBL" id="TMU56234.1"/>
    </source>
</evidence>
<keyword evidence="2" id="KW-0238">DNA-binding</keyword>
<dbReference type="Proteomes" id="UP000751614">
    <property type="component" value="Unassembled WGS sequence"/>
</dbReference>
<keyword evidence="3" id="KW-0804">Transcription</keyword>
<organism evidence="5 6">
    <name type="scientific">Flagellimonas algicola</name>
    <dbReference type="NCBI Taxonomy" id="2583815"/>
    <lineage>
        <taxon>Bacteria</taxon>
        <taxon>Pseudomonadati</taxon>
        <taxon>Bacteroidota</taxon>
        <taxon>Flavobacteriia</taxon>
        <taxon>Flavobacteriales</taxon>
        <taxon>Flavobacteriaceae</taxon>
        <taxon>Flagellimonas</taxon>
    </lineage>
</organism>
<dbReference type="InterPro" id="IPR020449">
    <property type="entry name" value="Tscrpt_reg_AraC-type_HTH"/>
</dbReference>
<dbReference type="InterPro" id="IPR009057">
    <property type="entry name" value="Homeodomain-like_sf"/>
</dbReference>
<dbReference type="SUPFAM" id="SSF46689">
    <property type="entry name" value="Homeodomain-like"/>
    <property type="match status" value="1"/>
</dbReference>
<evidence type="ECO:0000256" key="3">
    <source>
        <dbReference type="ARBA" id="ARBA00023163"/>
    </source>
</evidence>
<name>A0ABY2WMK8_9FLAO</name>
<protein>
    <submittedName>
        <fullName evidence="5">Helix-turn-helix domain-containing protein</fullName>
    </submittedName>
</protein>